<gene>
    <name evidence="6" type="primary">LOC113857124</name>
</gene>
<dbReference type="KEGG" id="aprc:113857124"/>
<organism evidence="5 6">
    <name type="scientific">Abrus precatorius</name>
    <name type="common">Indian licorice</name>
    <name type="synonym">Glycine abrus</name>
    <dbReference type="NCBI Taxonomy" id="3816"/>
    <lineage>
        <taxon>Eukaryota</taxon>
        <taxon>Viridiplantae</taxon>
        <taxon>Streptophyta</taxon>
        <taxon>Embryophyta</taxon>
        <taxon>Tracheophyta</taxon>
        <taxon>Spermatophyta</taxon>
        <taxon>Magnoliopsida</taxon>
        <taxon>eudicotyledons</taxon>
        <taxon>Gunneridae</taxon>
        <taxon>Pentapetalae</taxon>
        <taxon>rosids</taxon>
        <taxon>fabids</taxon>
        <taxon>Fabales</taxon>
        <taxon>Fabaceae</taxon>
        <taxon>Papilionoideae</taxon>
        <taxon>50 kb inversion clade</taxon>
        <taxon>NPAAA clade</taxon>
        <taxon>indigoferoid/millettioid clade</taxon>
        <taxon>Abreae</taxon>
        <taxon>Abrus</taxon>
    </lineage>
</organism>
<evidence type="ECO:0000256" key="2">
    <source>
        <dbReference type="ARBA" id="ARBA00022448"/>
    </source>
</evidence>
<dbReference type="PANTHER" id="PTHR12542">
    <property type="entry name" value="EXOCYST COMPLEX PROTEIN EXO70"/>
    <property type="match status" value="1"/>
</dbReference>
<keyword evidence="3" id="KW-0653">Protein transport</keyword>
<dbReference type="GeneID" id="113857124"/>
<comment type="similarity">
    <text evidence="1 3">Belongs to the EXO70 family.</text>
</comment>
<dbReference type="Gene3D" id="1.20.1280.170">
    <property type="entry name" value="Exocyst complex component Exo70"/>
    <property type="match status" value="1"/>
</dbReference>
<dbReference type="InterPro" id="IPR004140">
    <property type="entry name" value="Exo70"/>
</dbReference>
<proteinExistence type="inferred from homology"/>
<name>A0A8B8KLH4_ABRPR</name>
<dbReference type="InterPro" id="IPR046364">
    <property type="entry name" value="Exo70_C"/>
</dbReference>
<reference evidence="6" key="2">
    <citation type="submission" date="2025-08" db="UniProtKB">
        <authorList>
            <consortium name="RefSeq"/>
        </authorList>
    </citation>
    <scope>IDENTIFICATION</scope>
    <source>
        <tissue evidence="6">Young leaves</tissue>
    </source>
</reference>
<dbReference type="InterPro" id="IPR016159">
    <property type="entry name" value="Cullin_repeat-like_dom_sf"/>
</dbReference>
<dbReference type="PANTHER" id="PTHR12542:SF7">
    <property type="entry name" value="EXOCYST SUBUNIT EXO70 FAMILY PROTEIN"/>
    <property type="match status" value="1"/>
</dbReference>
<keyword evidence="3" id="KW-0268">Exocytosis</keyword>
<dbReference type="RefSeq" id="XP_027344675.1">
    <property type="nucleotide sequence ID" value="XM_027488874.1"/>
</dbReference>
<comment type="function">
    <text evidence="3">Component of the exocyst complex.</text>
</comment>
<protein>
    <recommendedName>
        <fullName evidence="3">Exocyst subunit Exo70 family protein</fullName>
    </recommendedName>
</protein>
<dbReference type="Proteomes" id="UP000694853">
    <property type="component" value="Unplaced"/>
</dbReference>
<sequence length="540" mass="61901">MENLALDIILQWDSEEARQKMIFGSHRQEAEHYLQAVDEIQSFDDQSAIPIAMARLENEFHNILISHTIPTSFLHHLNTEEKEIQNSCGCFRFLRSDASEKRHDDDDKLLRFGDIPYDAINDLRCIAERMISSGYLGNCVHVYASVRKSVFVATLQRLGIGDVQLPLEAKIQRWTEASTVCVRTLFSTEKSLCEDIFDGVGPEIDHACFMETVKEPAIQLLNYADATCISSPSSPHMLFMILDLYETLADFDIVFDFKSCESIRVMTAEVLPRLVCAVRNTLSLFEITVFQDTSKVVVPGGAIHPITTYVMNYLKFISDYKQSLNKLIVSKPSFSPDLMNFAFITEEEEGKTPLAIHLIWIIEILQFNLDVNSKQYKDSSLSHLFMMNNVHCIVNGVKRCSDLREMIGDNYLRKLIREVQKAATRYERATWGRVLDCLKYEGLYAKKGRGFSKSAVRKRIKRFNAMFKKVHKTQAVWSIPDSQLREDLKNSILQKLIPAYRIFVGFQVFGDLLGNYFKYFVQDLQAAVLDLFEGIPVSQH</sequence>
<dbReference type="GO" id="GO:0000145">
    <property type="term" value="C:exocyst"/>
    <property type="evidence" value="ECO:0007669"/>
    <property type="project" value="InterPro"/>
</dbReference>
<dbReference type="Pfam" id="PF20669">
    <property type="entry name" value="Exo70_N"/>
    <property type="match status" value="1"/>
</dbReference>
<dbReference type="GO" id="GO:0006887">
    <property type="term" value="P:exocytosis"/>
    <property type="evidence" value="ECO:0007669"/>
    <property type="project" value="UniProtKB-KW"/>
</dbReference>
<keyword evidence="5" id="KW-1185">Reference proteome</keyword>
<evidence type="ECO:0000313" key="5">
    <source>
        <dbReference type="Proteomes" id="UP000694853"/>
    </source>
</evidence>
<evidence type="ECO:0000313" key="6">
    <source>
        <dbReference type="RefSeq" id="XP_027344675.1"/>
    </source>
</evidence>
<dbReference type="AlphaFoldDB" id="A0A8B8KLH4"/>
<feature type="domain" description="Exocyst complex subunit Exo70 C-terminal" evidence="4">
    <location>
        <begin position="173"/>
        <end position="528"/>
    </location>
</feature>
<keyword evidence="2 3" id="KW-0813">Transport</keyword>
<dbReference type="GO" id="GO:0005546">
    <property type="term" value="F:phosphatidylinositol-4,5-bisphosphate binding"/>
    <property type="evidence" value="ECO:0007669"/>
    <property type="project" value="InterPro"/>
</dbReference>
<evidence type="ECO:0000256" key="1">
    <source>
        <dbReference type="ARBA" id="ARBA00006756"/>
    </source>
</evidence>
<evidence type="ECO:0000256" key="3">
    <source>
        <dbReference type="RuleBase" id="RU365026"/>
    </source>
</evidence>
<evidence type="ECO:0000259" key="4">
    <source>
        <dbReference type="Pfam" id="PF03081"/>
    </source>
</evidence>
<reference evidence="5" key="1">
    <citation type="journal article" date="2019" name="Toxins">
        <title>Detection of Abrin-Like and Prepropulchellin-Like Toxin Genes and Transcripts Using Whole Genome Sequencing and Full-Length Transcript Sequencing of Abrus precatorius.</title>
        <authorList>
            <person name="Hovde B.T."/>
            <person name="Daligault H.E."/>
            <person name="Hanschen E.R."/>
            <person name="Kunde Y.A."/>
            <person name="Johnson M.B."/>
            <person name="Starkenburg S.R."/>
            <person name="Johnson S.L."/>
        </authorList>
    </citation>
    <scope>NUCLEOTIDE SEQUENCE [LARGE SCALE GENOMIC DNA]</scope>
</reference>
<accession>A0A8B8KLH4</accession>
<dbReference type="GO" id="GO:0015031">
    <property type="term" value="P:protein transport"/>
    <property type="evidence" value="ECO:0007669"/>
    <property type="project" value="UniProtKB-KW"/>
</dbReference>
<dbReference type="SUPFAM" id="SSF74788">
    <property type="entry name" value="Cullin repeat-like"/>
    <property type="match status" value="1"/>
</dbReference>
<dbReference type="OrthoDB" id="1922221at2759"/>
<dbReference type="Pfam" id="PF03081">
    <property type="entry name" value="Exo70_C"/>
    <property type="match status" value="1"/>
</dbReference>